<dbReference type="Proteomes" id="UP000828941">
    <property type="component" value="Chromosome 8"/>
</dbReference>
<reference evidence="1 2" key="1">
    <citation type="journal article" date="2022" name="DNA Res.">
        <title>Chromosomal-level genome assembly of the orchid tree Bauhinia variegata (Leguminosae; Cercidoideae) supports the allotetraploid origin hypothesis of Bauhinia.</title>
        <authorList>
            <person name="Zhong Y."/>
            <person name="Chen Y."/>
            <person name="Zheng D."/>
            <person name="Pang J."/>
            <person name="Liu Y."/>
            <person name="Luo S."/>
            <person name="Meng S."/>
            <person name="Qian L."/>
            <person name="Wei D."/>
            <person name="Dai S."/>
            <person name="Zhou R."/>
        </authorList>
    </citation>
    <scope>NUCLEOTIDE SEQUENCE [LARGE SCALE GENOMIC DNA]</scope>
    <source>
        <strain evidence="1">BV-YZ2020</strain>
    </source>
</reference>
<organism evidence="1 2">
    <name type="scientific">Bauhinia variegata</name>
    <name type="common">Purple orchid tree</name>
    <name type="synonym">Phanera variegata</name>
    <dbReference type="NCBI Taxonomy" id="167791"/>
    <lineage>
        <taxon>Eukaryota</taxon>
        <taxon>Viridiplantae</taxon>
        <taxon>Streptophyta</taxon>
        <taxon>Embryophyta</taxon>
        <taxon>Tracheophyta</taxon>
        <taxon>Spermatophyta</taxon>
        <taxon>Magnoliopsida</taxon>
        <taxon>eudicotyledons</taxon>
        <taxon>Gunneridae</taxon>
        <taxon>Pentapetalae</taxon>
        <taxon>rosids</taxon>
        <taxon>fabids</taxon>
        <taxon>Fabales</taxon>
        <taxon>Fabaceae</taxon>
        <taxon>Cercidoideae</taxon>
        <taxon>Cercideae</taxon>
        <taxon>Bauhiniinae</taxon>
        <taxon>Bauhinia</taxon>
    </lineage>
</organism>
<protein>
    <submittedName>
        <fullName evidence="1">Uncharacterized protein</fullName>
    </submittedName>
</protein>
<accession>A0ACB9MVP1</accession>
<evidence type="ECO:0000313" key="1">
    <source>
        <dbReference type="EMBL" id="KAI4328273.1"/>
    </source>
</evidence>
<proteinExistence type="predicted"/>
<gene>
    <name evidence="1" type="ORF">L6164_020640</name>
</gene>
<evidence type="ECO:0000313" key="2">
    <source>
        <dbReference type="Proteomes" id="UP000828941"/>
    </source>
</evidence>
<sequence length="501" mass="56200">MRKSLPRDSFQRHGGRFSMAFSSVQSLCLHLISSAFRRCRFSEQICRLSIILSRSSSSMKPSVPISISDTGIGGCLEDFQDLKFSFEGVAENWDGILSIKTTSICDTEIYSYQLNLKETDSTGRINKLPSNTKNGAKFSGTEVCLSSRVSLDLLLAEIHSFLQKMMILQTPNVAIHLAAEDCDVPGSRYEKVFLANEYKQLALAASSLERLKSGLEDYVLKHENSLDEKCNSCFLSREHLKVGSGIACCIDDRLHTELVTEAVIVISDISKQKTTCVRESGDKTEVLYFKDFSPGTISHSSMKALKSIDWRRYGLNLVRIVQQGGCAILEWGNLLRDVHIDIVLHFYQRPYPAMDTMIPASRKKPQLDRILLKRAVKLSLDDIKDKHAGVLLSAQALKISTYAPDLAKTIAGLILSSNDSDFQGECSSLLGLQPEGVGTEIVQNRIRERLVSVIEMNDKRPQKTKEAPFLFVDDRMHEGYFQEYDCEEVSEVGHLYEELLD</sequence>
<name>A0ACB9MVP1_BAUVA</name>
<keyword evidence="2" id="KW-1185">Reference proteome</keyword>
<dbReference type="EMBL" id="CM039433">
    <property type="protein sequence ID" value="KAI4328273.1"/>
    <property type="molecule type" value="Genomic_DNA"/>
</dbReference>
<comment type="caution">
    <text evidence="1">The sequence shown here is derived from an EMBL/GenBank/DDBJ whole genome shotgun (WGS) entry which is preliminary data.</text>
</comment>